<dbReference type="SUPFAM" id="SSF81296">
    <property type="entry name" value="E set domains"/>
    <property type="match status" value="1"/>
</dbReference>
<dbReference type="Proteomes" id="UP000018234">
    <property type="component" value="Unassembled WGS sequence"/>
</dbReference>
<name>A0ABP2ZZ54_9FLAO</name>
<dbReference type="EMBL" id="AVFO01000002">
    <property type="protein sequence ID" value="ESU27787.1"/>
    <property type="molecule type" value="Genomic_DNA"/>
</dbReference>
<feature type="domain" description="Ig-like" evidence="1">
    <location>
        <begin position="386"/>
        <end position="479"/>
    </location>
</feature>
<evidence type="ECO:0000313" key="2">
    <source>
        <dbReference type="EMBL" id="ESU27787.1"/>
    </source>
</evidence>
<comment type="caution">
    <text evidence="2">The sequence shown here is derived from an EMBL/GenBank/DDBJ whole genome shotgun (WGS) entry which is preliminary data.</text>
</comment>
<dbReference type="SUPFAM" id="SSF48726">
    <property type="entry name" value="Immunoglobulin"/>
    <property type="match status" value="1"/>
</dbReference>
<dbReference type="InterPro" id="IPR044023">
    <property type="entry name" value="Ig_7"/>
</dbReference>
<dbReference type="InterPro" id="IPR045474">
    <property type="entry name" value="GEVED"/>
</dbReference>
<keyword evidence="3" id="KW-1185">Reference proteome</keyword>
<organism evidence="2 3">
    <name type="scientific">Flavobacterium saliperosum S13</name>
    <dbReference type="NCBI Taxonomy" id="1341155"/>
    <lineage>
        <taxon>Bacteria</taxon>
        <taxon>Pseudomonadati</taxon>
        <taxon>Bacteroidota</taxon>
        <taxon>Flavobacteriia</taxon>
        <taxon>Flavobacteriales</taxon>
        <taxon>Flavobacteriaceae</taxon>
        <taxon>Flavobacterium</taxon>
    </lineage>
</organism>
<evidence type="ECO:0000259" key="1">
    <source>
        <dbReference type="PROSITE" id="PS50835"/>
    </source>
</evidence>
<accession>A0ABP2ZZ54</accession>
<dbReference type="InterPro" id="IPR013783">
    <property type="entry name" value="Ig-like_fold"/>
</dbReference>
<gene>
    <name evidence="2" type="ORF">FSS13T_02650</name>
</gene>
<dbReference type="NCBIfam" id="NF033708">
    <property type="entry name" value="T9SS_Cterm_ChiA"/>
    <property type="match status" value="1"/>
</dbReference>
<sequence>MMKNYPNDMILLRNCFQKITTLILLFLINHFSYAQTNVFPVTDGAFETGTTFAANGWSAVNGSNTARVWQVGTGQVGYNGARSAFIGSSATTITGTQARLVHFYRSITIPAGATNIQLSFTYKQAISDYASGTYYDYIAAYTDGAAPTAGTLPPVGSRVFGPYPNANITTYTAQNVTLSNTLAGTTTNLIFTFECDNQNPHGYGAVDDIILTYTPAPVPTITSLGTTSGCVGDSITINGTGLTGATAANVKIGGTAVTSITSNTGTQIIAVIGAGTTGTVEVTTPGGSATSAATFTVNPLPANPGNPTSNSPQCFASGVTLTRVGAPPAGVTWFWQTTALGTSTANSGNTYNVTTSGTYYIRAQNNTTGCWSSGFGSTTVTVNNIPAITTNPANSSITVGSNTSFTVVASNTPTSYVWEVSTNGGGSWSTVTNGGVYSGATTATLTITAAPIGMDGYQYRARATNACGSSANSTTATLNITLAYCTPSFTTIVEPISNVNFNTINNNSANTCGAGTSYENFTAVSTNAFRGFTYTLSVTSNTCGNWTDYVYAYFDWNRDGDFADAGESYNLGTINNTTAGVLTQSISIPMGASLGATRMRIIKNFASAPTDPCRTGAGYGQAEDYTVNIIAPPACTTPTAQPTAMSLTPAGTSIAGSFTAASPASDSYLVVVSTFATPPASPPVNGTTYAIGSSVSSGYIVVDNDSNTSFTAGGLANNTTYYFYIYSFNGLCTGGPLYYTTGPLTGNATTTAVVPTYCTPSSTNNNVYISSMRSVGTIIDASNGPTGYSAGGYANYTGTTIATQIPGGGINMEIIVSGSYQSGPCNTTSQFIKTWVDWNKDGDFDDAGEQVYVSGTDLAPVATALDNIYGFVVPAGTFPGNYRMRIRTRAYCDSGTVTPCGSHTTGETEDYTITIVEDCPSKITSVTGGSACGPTNTVTLNATKTASATGFRWYTTLSGGAPIATTAAGTWTTPSIGVTTTYYVTAYDGVCETIHRTPVVATILPTSNITVTPSVPEVCGENNVVQISATGDFVTETLLLQTFESGMAPFTVTTPTNTNGGADSPWSVKTSPYVPNSTTVWRPALNSGAIGTVGNSFAFTTSDYSNSTLETIMTSPSIDASLFTSLTLTYNHIYGAFSGDTGRLEVSVAGGPFTAVERTYTTTDIGTPSVFATETVNFTAYAGQSNLRFRFRYNAQWDDGWAIDNIKLEGVKPLNTTFTWTGGTVNAFIDAGLTTPYVAQSVSTVYVVPDAGQLASPSWSFTANATLGNGCPVSKLITIDNKTKLWVGSTSNDWQNPNNWSPVGVPDANTCVIIYDGPFDSNVLSAVPAFAKTLIVRPNGDLQIHPNNSVTVTDVVTVDTGGIFNIRNTGSLVQINNVANSGIINMERISQPMYLYDYTYWNSPVTAASGFTLGNLTTATSHIFNYTPTQAGANGIWTQQSAGTVMSPTRGYIARAPLSFPTSGVKQTKTVNFIGTPNNGNILMPISKGTNANIGSTLPSGGSTVVTDADDEWNLIGNPYPSAIDIVPFLNHPTNTPVVDGTVYLWTHNTPPTAATPDPFYGNYALNYTVNDYATVNLSGATATATSGGTAPSRYIAAGQSFFISADNAMANGTTANVLFNNSMRVSNENNHFLRTENEAQAPEGFEAKRLWLNLSNNAGGFSQILVGYITGATLDWDRGFDGESLAGNAVKFYSLGADTKLTIQARPWPFVEDDIVPLGFKATSQNNYTIGIDHLDADFNSQNIYLEDKLLNIIHDLKSAPYSFTSEAGVFDTRFVLRYTQNTLSNEEVTAFENTVTIFTNSKLNAKSTIEPIKEIIVYDLLGRVLTNVVKVNANEFTVSNLNPTESTLIVKVTLENNVVITKKVIY</sequence>
<dbReference type="RefSeq" id="WP_023575346.1">
    <property type="nucleotide sequence ID" value="NZ_AVFO01000002.1"/>
</dbReference>
<dbReference type="PROSITE" id="PS50835">
    <property type="entry name" value="IG_LIKE"/>
    <property type="match status" value="2"/>
</dbReference>
<dbReference type="InterPro" id="IPR014756">
    <property type="entry name" value="Ig_E-set"/>
</dbReference>
<reference evidence="2 3" key="1">
    <citation type="submission" date="2013-08" db="EMBL/GenBank/DDBJ databases">
        <title>Flavobacterium saliperosum type strain genome sequencing.</title>
        <authorList>
            <person name="Lee K."/>
            <person name="Yi H."/>
            <person name="Park S."/>
            <person name="Chun J."/>
        </authorList>
    </citation>
    <scope>NUCLEOTIDE SEQUENCE [LARGE SCALE GENOMIC DNA]</scope>
    <source>
        <strain evidence="2 3">S13</strain>
    </source>
</reference>
<proteinExistence type="predicted"/>
<dbReference type="Gene3D" id="2.60.40.10">
    <property type="entry name" value="Immunoglobulins"/>
    <property type="match status" value="2"/>
</dbReference>
<feature type="domain" description="Ig-like" evidence="1">
    <location>
        <begin position="285"/>
        <end position="383"/>
    </location>
</feature>
<dbReference type="Pfam" id="PF19081">
    <property type="entry name" value="Ig_7"/>
    <property type="match status" value="2"/>
</dbReference>
<dbReference type="Pfam" id="PF20009">
    <property type="entry name" value="GEVED"/>
    <property type="match status" value="2"/>
</dbReference>
<dbReference type="InterPro" id="IPR007110">
    <property type="entry name" value="Ig-like_dom"/>
</dbReference>
<protein>
    <recommendedName>
        <fullName evidence="1">Ig-like domain-containing protein</fullName>
    </recommendedName>
</protein>
<dbReference type="InterPro" id="IPR036179">
    <property type="entry name" value="Ig-like_dom_sf"/>
</dbReference>
<evidence type="ECO:0000313" key="3">
    <source>
        <dbReference type="Proteomes" id="UP000018234"/>
    </source>
</evidence>